<organism evidence="15 16">
    <name type="scientific">Actinorugispora endophytica</name>
    <dbReference type="NCBI Taxonomy" id="1605990"/>
    <lineage>
        <taxon>Bacteria</taxon>
        <taxon>Bacillati</taxon>
        <taxon>Actinomycetota</taxon>
        <taxon>Actinomycetes</taxon>
        <taxon>Streptosporangiales</taxon>
        <taxon>Nocardiopsidaceae</taxon>
        <taxon>Actinorugispora</taxon>
    </lineage>
</organism>
<feature type="transmembrane region" description="Helical" evidence="12">
    <location>
        <begin position="42"/>
        <end position="62"/>
    </location>
</feature>
<evidence type="ECO:0000256" key="11">
    <source>
        <dbReference type="ARBA" id="ARBA00072251"/>
    </source>
</evidence>
<comment type="similarity">
    <text evidence="10">Belongs to the binding-protein-dependent transport system permease family. OppBC subfamily.</text>
</comment>
<dbReference type="PANTHER" id="PTHR43386">
    <property type="entry name" value="OLIGOPEPTIDE TRANSPORT SYSTEM PERMEASE PROTEIN APPC"/>
    <property type="match status" value="1"/>
</dbReference>
<dbReference type="OrthoDB" id="6637947at2"/>
<keyword evidence="2 12" id="KW-0813">Transport</keyword>
<dbReference type="Gene3D" id="1.10.3720.10">
    <property type="entry name" value="MetI-like"/>
    <property type="match status" value="1"/>
</dbReference>
<keyword evidence="4" id="KW-0997">Cell inner membrane</keyword>
<evidence type="ECO:0000256" key="4">
    <source>
        <dbReference type="ARBA" id="ARBA00022519"/>
    </source>
</evidence>
<evidence type="ECO:0000256" key="10">
    <source>
        <dbReference type="ARBA" id="ARBA00024202"/>
    </source>
</evidence>
<evidence type="ECO:0000256" key="5">
    <source>
        <dbReference type="ARBA" id="ARBA00022692"/>
    </source>
</evidence>
<feature type="transmembrane region" description="Helical" evidence="12">
    <location>
        <begin position="166"/>
        <end position="185"/>
    </location>
</feature>
<dbReference type="PROSITE" id="PS50928">
    <property type="entry name" value="ABC_TM1"/>
    <property type="match status" value="1"/>
</dbReference>
<dbReference type="PANTHER" id="PTHR43386:SF2">
    <property type="entry name" value="OLIGOPEPTIDE TRANSPORT SYSTEM PERMEASE PROTEIN OPPC"/>
    <property type="match status" value="1"/>
</dbReference>
<keyword evidence="6" id="KW-0571">Peptide transport</keyword>
<dbReference type="EMBL" id="SNYN01000016">
    <property type="protein sequence ID" value="TDQ49235.1"/>
    <property type="molecule type" value="Genomic_DNA"/>
</dbReference>
<evidence type="ECO:0000256" key="3">
    <source>
        <dbReference type="ARBA" id="ARBA00022475"/>
    </source>
</evidence>
<evidence type="ECO:0000256" key="8">
    <source>
        <dbReference type="ARBA" id="ARBA00022989"/>
    </source>
</evidence>
<proteinExistence type="inferred from homology"/>
<evidence type="ECO:0000256" key="12">
    <source>
        <dbReference type="RuleBase" id="RU363032"/>
    </source>
</evidence>
<keyword evidence="3" id="KW-1003">Cell membrane</keyword>
<evidence type="ECO:0000256" key="2">
    <source>
        <dbReference type="ARBA" id="ARBA00022448"/>
    </source>
</evidence>
<feature type="transmembrane region" description="Helical" evidence="12">
    <location>
        <begin position="106"/>
        <end position="130"/>
    </location>
</feature>
<keyword evidence="7" id="KW-0653">Protein transport</keyword>
<evidence type="ECO:0000259" key="14">
    <source>
        <dbReference type="PROSITE" id="PS50928"/>
    </source>
</evidence>
<dbReference type="InterPro" id="IPR025966">
    <property type="entry name" value="OppC_N"/>
</dbReference>
<comment type="subcellular location">
    <subcellularLocation>
        <location evidence="1">Cell inner membrane</location>
        <topology evidence="1">Multi-pass membrane protein</topology>
    </subcellularLocation>
    <subcellularLocation>
        <location evidence="12">Cell membrane</location>
        <topology evidence="12">Multi-pass membrane protein</topology>
    </subcellularLocation>
</comment>
<sequence>MSMSAERVASETETGQEGGTDETRIPGRWSVVLGTMLRQRRVLVGLAVLLLLVAAAWIGPLLSPWGFEERDYASFLRPPSPEHWLGTDNTGRDLYIITLVGLQKSIIIGLLVAVITTAVAAVVGAFAGYFLNLTDKVLMWVTDLALVLPSFLILAILFPAIRDSGWIVFVLLLAAFGWMITAKMVRGMTISLKEREYVYAARYMGVSPVRIIFRHIIPNMSSLLIVDATINVSSAIIAETSLSYFGFGVQAPDVSLGTLIALGSRQAVTHPWTFVFCTGLLIVLVMAVNLIGEGLRDALDPQSKSRRA</sequence>
<dbReference type="Proteomes" id="UP000295281">
    <property type="component" value="Unassembled WGS sequence"/>
</dbReference>
<name>A0A4R6UUZ8_9ACTN</name>
<comment type="caution">
    <text evidence="15">The sequence shown here is derived from an EMBL/GenBank/DDBJ whole genome shotgun (WGS) entry which is preliminary data.</text>
</comment>
<dbReference type="AlphaFoldDB" id="A0A4R6UUZ8"/>
<evidence type="ECO:0000256" key="9">
    <source>
        <dbReference type="ARBA" id="ARBA00023136"/>
    </source>
</evidence>
<keyword evidence="9 12" id="KW-0472">Membrane</keyword>
<evidence type="ECO:0000256" key="1">
    <source>
        <dbReference type="ARBA" id="ARBA00004429"/>
    </source>
</evidence>
<dbReference type="InterPro" id="IPR035906">
    <property type="entry name" value="MetI-like_sf"/>
</dbReference>
<evidence type="ECO:0000256" key="6">
    <source>
        <dbReference type="ARBA" id="ARBA00022856"/>
    </source>
</evidence>
<keyword evidence="8 12" id="KW-1133">Transmembrane helix</keyword>
<feature type="domain" description="ABC transmembrane type-1" evidence="14">
    <location>
        <begin position="106"/>
        <end position="292"/>
    </location>
</feature>
<feature type="region of interest" description="Disordered" evidence="13">
    <location>
        <begin position="1"/>
        <end position="23"/>
    </location>
</feature>
<dbReference type="InterPro" id="IPR050366">
    <property type="entry name" value="BP-dependent_transpt_permease"/>
</dbReference>
<dbReference type="Pfam" id="PF12911">
    <property type="entry name" value="OppC_N"/>
    <property type="match status" value="1"/>
</dbReference>
<protein>
    <recommendedName>
        <fullName evidence="11">Oligopeptide transport system permease protein OppC</fullName>
    </recommendedName>
</protein>
<feature type="transmembrane region" description="Helical" evidence="12">
    <location>
        <begin position="272"/>
        <end position="292"/>
    </location>
</feature>
<dbReference type="GO" id="GO:0005886">
    <property type="term" value="C:plasma membrane"/>
    <property type="evidence" value="ECO:0007669"/>
    <property type="project" value="UniProtKB-SubCell"/>
</dbReference>
<dbReference type="GO" id="GO:0015833">
    <property type="term" value="P:peptide transport"/>
    <property type="evidence" value="ECO:0007669"/>
    <property type="project" value="UniProtKB-KW"/>
</dbReference>
<evidence type="ECO:0000256" key="13">
    <source>
        <dbReference type="SAM" id="MobiDB-lite"/>
    </source>
</evidence>
<dbReference type="InterPro" id="IPR000515">
    <property type="entry name" value="MetI-like"/>
</dbReference>
<dbReference type="CDD" id="cd06261">
    <property type="entry name" value="TM_PBP2"/>
    <property type="match status" value="1"/>
</dbReference>
<accession>A0A4R6UUZ8</accession>
<keyword evidence="16" id="KW-1185">Reference proteome</keyword>
<feature type="transmembrane region" description="Helical" evidence="12">
    <location>
        <begin position="137"/>
        <end position="160"/>
    </location>
</feature>
<dbReference type="GO" id="GO:0015031">
    <property type="term" value="P:protein transport"/>
    <property type="evidence" value="ECO:0007669"/>
    <property type="project" value="UniProtKB-KW"/>
</dbReference>
<dbReference type="RefSeq" id="WP_133742509.1">
    <property type="nucleotide sequence ID" value="NZ_SNYN01000016.1"/>
</dbReference>
<gene>
    <name evidence="15" type="ORF">EV190_11631</name>
</gene>
<evidence type="ECO:0000313" key="16">
    <source>
        <dbReference type="Proteomes" id="UP000295281"/>
    </source>
</evidence>
<reference evidence="15 16" key="1">
    <citation type="submission" date="2019-03" db="EMBL/GenBank/DDBJ databases">
        <title>Genomic Encyclopedia of Type Strains, Phase IV (KMG-IV): sequencing the most valuable type-strain genomes for metagenomic binning, comparative biology and taxonomic classification.</title>
        <authorList>
            <person name="Goeker M."/>
        </authorList>
    </citation>
    <scope>NUCLEOTIDE SEQUENCE [LARGE SCALE GENOMIC DNA]</scope>
    <source>
        <strain evidence="15 16">DSM 46770</strain>
    </source>
</reference>
<evidence type="ECO:0000256" key="7">
    <source>
        <dbReference type="ARBA" id="ARBA00022927"/>
    </source>
</evidence>
<dbReference type="SUPFAM" id="SSF161098">
    <property type="entry name" value="MetI-like"/>
    <property type="match status" value="1"/>
</dbReference>
<dbReference type="Pfam" id="PF00528">
    <property type="entry name" value="BPD_transp_1"/>
    <property type="match status" value="1"/>
</dbReference>
<dbReference type="GO" id="GO:0055085">
    <property type="term" value="P:transmembrane transport"/>
    <property type="evidence" value="ECO:0007669"/>
    <property type="project" value="InterPro"/>
</dbReference>
<keyword evidence="5 12" id="KW-0812">Transmembrane</keyword>
<evidence type="ECO:0000313" key="15">
    <source>
        <dbReference type="EMBL" id="TDQ49235.1"/>
    </source>
</evidence>